<dbReference type="EMBL" id="JAOZYT010000076">
    <property type="protein sequence ID" value="MCW0524573.1"/>
    <property type="molecule type" value="Genomic_DNA"/>
</dbReference>
<evidence type="ECO:0000313" key="2">
    <source>
        <dbReference type="Proteomes" id="UP001207440"/>
    </source>
</evidence>
<dbReference type="Proteomes" id="UP001207440">
    <property type="component" value="Unassembled WGS sequence"/>
</dbReference>
<evidence type="ECO:0000313" key="1">
    <source>
        <dbReference type="EMBL" id="MCW0524573.1"/>
    </source>
</evidence>
<dbReference type="AlphaFoldDB" id="A0AAP3EZY1"/>
<dbReference type="RefSeq" id="WP_064970430.1">
    <property type="nucleotide sequence ID" value="NZ_CP029760.1"/>
</dbReference>
<reference evidence="1" key="1">
    <citation type="submission" date="2022-10" db="EMBL/GenBank/DDBJ databases">
        <title>Sifting through the core-genome to identify putative cross-protective antigens against Riemerella anatipestifer.</title>
        <authorList>
            <person name="Zheng X."/>
            <person name="Zhang W."/>
        </authorList>
    </citation>
    <scope>NUCLEOTIDE SEQUENCE</scope>
    <source>
        <strain evidence="1">ZWRA178</strain>
    </source>
</reference>
<protein>
    <recommendedName>
        <fullName evidence="3">Lipoprotein</fullName>
    </recommendedName>
</protein>
<accession>A0AAP3EZY1</accession>
<organism evidence="1 2">
    <name type="scientific">Riemerella anatipestifer</name>
    <name type="common">Moraxella anatipestifer</name>
    <dbReference type="NCBI Taxonomy" id="34085"/>
    <lineage>
        <taxon>Bacteria</taxon>
        <taxon>Pseudomonadati</taxon>
        <taxon>Bacteroidota</taxon>
        <taxon>Flavobacteriia</taxon>
        <taxon>Flavobacteriales</taxon>
        <taxon>Weeksellaceae</taxon>
        <taxon>Riemerella</taxon>
    </lineage>
</organism>
<gene>
    <name evidence="1" type="ORF">OKE68_09630</name>
</gene>
<proteinExistence type="predicted"/>
<evidence type="ECO:0008006" key="3">
    <source>
        <dbReference type="Google" id="ProtNLM"/>
    </source>
</evidence>
<dbReference type="PROSITE" id="PS51257">
    <property type="entry name" value="PROKAR_LIPOPROTEIN"/>
    <property type="match status" value="1"/>
</dbReference>
<comment type="caution">
    <text evidence="1">The sequence shown here is derived from an EMBL/GenBank/DDBJ whole genome shotgun (WGS) entry which is preliminary data.</text>
</comment>
<sequence length="187" mass="21705">MKGKIILSILLLLFISCKKVEENKRVDIKSAENDSVPKHGRIFFEYDKIDHYKNEIDSIYELTSNREISKLNNLKSEIVLGDKPKDLNDTEFFKSLEKIGYKKSEISQSKFEEINKIFVEKTVSQNLDYACPAVYRDILIFRKQNKTVGIAKICFECFKSQIIGTKANTENFGQNGDYEKLEEILKN</sequence>
<name>A0AAP3EZY1_RIEAN</name>